<dbReference type="CDD" id="cd00438">
    <property type="entry name" value="cupin_RmlC"/>
    <property type="match status" value="1"/>
</dbReference>
<comment type="similarity">
    <text evidence="7">Belongs to the dTDP-4-dehydrorhamnose 3,5-epimerase family.</text>
</comment>
<dbReference type="GO" id="GO:0019305">
    <property type="term" value="P:dTDP-rhamnose biosynthetic process"/>
    <property type="evidence" value="ECO:0007669"/>
    <property type="project" value="UniProtKB-UniRule"/>
</dbReference>
<dbReference type="PANTHER" id="PTHR21047:SF2">
    <property type="entry name" value="THYMIDINE DIPHOSPHO-4-KETO-RHAMNOSE 3,5-EPIMERASE"/>
    <property type="match status" value="1"/>
</dbReference>
<dbReference type="EMBL" id="CP029077">
    <property type="protein sequence ID" value="QED23438.1"/>
    <property type="molecule type" value="Genomic_DNA"/>
</dbReference>
<evidence type="ECO:0000256" key="3">
    <source>
        <dbReference type="ARBA" id="ARBA00012098"/>
    </source>
</evidence>
<name>A0A5B8XDN9_9RICK</name>
<dbReference type="GO" id="GO:0005829">
    <property type="term" value="C:cytosol"/>
    <property type="evidence" value="ECO:0007669"/>
    <property type="project" value="TreeGrafter"/>
</dbReference>
<dbReference type="GO" id="GO:0000271">
    <property type="term" value="P:polysaccharide biosynthetic process"/>
    <property type="evidence" value="ECO:0007669"/>
    <property type="project" value="TreeGrafter"/>
</dbReference>
<comment type="subunit">
    <text evidence="7">Homodimer.</text>
</comment>
<reference evidence="8 9" key="1">
    <citation type="journal article" date="2019" name="ISME J.">
        <title>Deianiraea, an extracellular bacterium associated with the ciliate Paramecium, suggests an alternative scenario for the evolution of Rickettsiales.</title>
        <authorList>
            <person name="Castelli M."/>
            <person name="Sabaneyeva E."/>
            <person name="Lanzoni O."/>
            <person name="Lebedeva N."/>
            <person name="Floriano A.M."/>
            <person name="Gaiarsa S."/>
            <person name="Benken K."/>
            <person name="Modeo L."/>
            <person name="Bandi C."/>
            <person name="Potekhin A."/>
            <person name="Sassera D."/>
            <person name="Petroni G."/>
        </authorList>
    </citation>
    <scope>NUCLEOTIDE SEQUENCE [LARGE SCALE GENOMIC DNA]</scope>
    <source>
        <strain evidence="8">CyL4-1</strain>
    </source>
</reference>
<comment type="catalytic activity">
    <reaction evidence="1 7">
        <text>dTDP-4-dehydro-6-deoxy-alpha-D-glucose = dTDP-4-dehydro-beta-L-rhamnose</text>
        <dbReference type="Rhea" id="RHEA:16969"/>
        <dbReference type="ChEBI" id="CHEBI:57649"/>
        <dbReference type="ChEBI" id="CHEBI:62830"/>
        <dbReference type="EC" id="5.1.3.13"/>
    </reaction>
</comment>
<organism evidence="8 9">
    <name type="scientific">Candidatus Deianiraea vastatrix</name>
    <dbReference type="NCBI Taxonomy" id="2163644"/>
    <lineage>
        <taxon>Bacteria</taxon>
        <taxon>Pseudomonadati</taxon>
        <taxon>Pseudomonadota</taxon>
        <taxon>Alphaproteobacteria</taxon>
        <taxon>Rickettsiales</taxon>
        <taxon>Candidatus Deianiraeaceae</taxon>
        <taxon>Candidatus Deianiraea</taxon>
    </lineage>
</organism>
<feature type="site" description="Participates in a stacking interaction with the thymidine ring of dTDP-4-oxo-6-deoxyglucose" evidence="6">
    <location>
        <position position="137"/>
    </location>
</feature>
<evidence type="ECO:0000256" key="4">
    <source>
        <dbReference type="ARBA" id="ARBA00019595"/>
    </source>
</evidence>
<dbReference type="RefSeq" id="WP_146820708.1">
    <property type="nucleotide sequence ID" value="NZ_CP029077.1"/>
</dbReference>
<dbReference type="GO" id="GO:0008830">
    <property type="term" value="F:dTDP-4-dehydrorhamnose 3,5-epimerase activity"/>
    <property type="evidence" value="ECO:0007669"/>
    <property type="project" value="UniProtKB-UniRule"/>
</dbReference>
<accession>A0A5B8XDN9</accession>
<sequence>MKCIKTDFEGLLVCEFNKFPDERGFFMESYNINTFAQNGINLTFVQDNISVSKSGVIRGMHGQILPNQTKFVRCISGEIYDVALDIRKNSPTFGKYFGIHLSMEKNNALLIPHGFLHGFSVTSGADAMVLYKTTGVYSKAGEYSVNPKTCGIDWKVENEITSERDTLSQNFEDFCKSDKISEIYASIEV</sequence>
<evidence type="ECO:0000256" key="5">
    <source>
        <dbReference type="PIRSR" id="PIRSR600888-1"/>
    </source>
</evidence>
<feature type="active site" description="Proton acceptor" evidence="5">
    <location>
        <position position="61"/>
    </location>
</feature>
<dbReference type="Proteomes" id="UP000321934">
    <property type="component" value="Chromosome"/>
</dbReference>
<dbReference type="OrthoDB" id="9800680at2"/>
<protein>
    <recommendedName>
        <fullName evidence="4 7">dTDP-4-dehydrorhamnose 3,5-epimerase</fullName>
        <ecNumber evidence="3 7">5.1.3.13</ecNumber>
    </recommendedName>
    <alternativeName>
        <fullName evidence="7">Thymidine diphospho-4-keto-rhamnose 3,5-epimerase</fullName>
    </alternativeName>
</protein>
<gene>
    <name evidence="8" type="ORF">Deia_00646</name>
</gene>
<dbReference type="PANTHER" id="PTHR21047">
    <property type="entry name" value="DTDP-6-DEOXY-D-GLUCOSE-3,5 EPIMERASE"/>
    <property type="match status" value="1"/>
</dbReference>
<evidence type="ECO:0000256" key="6">
    <source>
        <dbReference type="PIRSR" id="PIRSR600888-3"/>
    </source>
</evidence>
<evidence type="ECO:0000313" key="8">
    <source>
        <dbReference type="EMBL" id="QED23438.1"/>
    </source>
</evidence>
<keyword evidence="9" id="KW-1185">Reference proteome</keyword>
<keyword evidence="7" id="KW-0413">Isomerase</keyword>
<feature type="active site" description="Proton donor" evidence="5">
    <location>
        <position position="131"/>
    </location>
</feature>
<dbReference type="UniPathway" id="UPA00124"/>
<evidence type="ECO:0000256" key="7">
    <source>
        <dbReference type="RuleBase" id="RU364069"/>
    </source>
</evidence>
<dbReference type="InterPro" id="IPR000888">
    <property type="entry name" value="RmlC-like"/>
</dbReference>
<dbReference type="SUPFAM" id="SSF51182">
    <property type="entry name" value="RmlC-like cupins"/>
    <property type="match status" value="1"/>
</dbReference>
<dbReference type="EC" id="5.1.3.13" evidence="3 7"/>
<evidence type="ECO:0000256" key="2">
    <source>
        <dbReference type="ARBA" id="ARBA00001997"/>
    </source>
</evidence>
<proteinExistence type="inferred from homology"/>
<dbReference type="AlphaFoldDB" id="A0A5B8XDN9"/>
<dbReference type="NCBIfam" id="TIGR01221">
    <property type="entry name" value="rmlC"/>
    <property type="match status" value="1"/>
</dbReference>
<dbReference type="Gene3D" id="2.60.120.10">
    <property type="entry name" value="Jelly Rolls"/>
    <property type="match status" value="1"/>
</dbReference>
<comment type="pathway">
    <text evidence="7">Carbohydrate biosynthesis; dTDP-L-rhamnose biosynthesis.</text>
</comment>
<dbReference type="InterPro" id="IPR014710">
    <property type="entry name" value="RmlC-like_jellyroll"/>
</dbReference>
<evidence type="ECO:0000256" key="1">
    <source>
        <dbReference type="ARBA" id="ARBA00001298"/>
    </source>
</evidence>
<evidence type="ECO:0000313" key="9">
    <source>
        <dbReference type="Proteomes" id="UP000321934"/>
    </source>
</evidence>
<dbReference type="Pfam" id="PF00908">
    <property type="entry name" value="dTDP_sugar_isom"/>
    <property type="match status" value="1"/>
</dbReference>
<comment type="function">
    <text evidence="2 7">Catalyzes the epimerization of the C3' and C5'positions of dTDP-6-deoxy-D-xylo-4-hexulose, forming dTDP-6-deoxy-L-lyxo-4-hexulose.</text>
</comment>
<dbReference type="InterPro" id="IPR011051">
    <property type="entry name" value="RmlC_Cupin_sf"/>
</dbReference>